<accession>A0A4U1IFD2</accession>
<proteinExistence type="predicted"/>
<evidence type="ECO:0000256" key="2">
    <source>
        <dbReference type="ARBA" id="ARBA00023002"/>
    </source>
</evidence>
<dbReference type="PANTHER" id="PTHR41517">
    <property type="entry name" value="1,2-DIOXYGENASE PROTEIN-RELATED"/>
    <property type="match status" value="1"/>
</dbReference>
<organism evidence="4 5">
    <name type="scientific">Trinickia terrae</name>
    <dbReference type="NCBI Taxonomy" id="2571161"/>
    <lineage>
        <taxon>Bacteria</taxon>
        <taxon>Pseudomonadati</taxon>
        <taxon>Pseudomonadota</taxon>
        <taxon>Betaproteobacteria</taxon>
        <taxon>Burkholderiales</taxon>
        <taxon>Burkholderiaceae</taxon>
        <taxon>Trinickia</taxon>
    </lineage>
</organism>
<keyword evidence="1" id="KW-0223">Dioxygenase</keyword>
<evidence type="ECO:0000313" key="5">
    <source>
        <dbReference type="Proteomes" id="UP000305539"/>
    </source>
</evidence>
<dbReference type="CDD" id="cd06992">
    <property type="entry name" value="cupin_GDO-like_C"/>
    <property type="match status" value="1"/>
</dbReference>
<dbReference type="GO" id="GO:0051213">
    <property type="term" value="F:dioxygenase activity"/>
    <property type="evidence" value="ECO:0007669"/>
    <property type="project" value="UniProtKB-KW"/>
</dbReference>
<dbReference type="Gene3D" id="2.60.120.10">
    <property type="entry name" value="Jelly Rolls"/>
    <property type="match status" value="1"/>
</dbReference>
<keyword evidence="2" id="KW-0560">Oxidoreductase</keyword>
<evidence type="ECO:0000256" key="1">
    <source>
        <dbReference type="ARBA" id="ARBA00022964"/>
    </source>
</evidence>
<dbReference type="InterPro" id="IPR014710">
    <property type="entry name" value="RmlC-like_jellyroll"/>
</dbReference>
<feature type="domain" description="Cupin type-2" evidence="3">
    <location>
        <begin position="96"/>
        <end position="163"/>
    </location>
</feature>
<dbReference type="RefSeq" id="WP_136892056.1">
    <property type="nucleotide sequence ID" value="NZ_SWJE01000001.1"/>
</dbReference>
<protein>
    <submittedName>
        <fullName evidence="4">Cupin domain-containing protein</fullName>
    </submittedName>
</protein>
<dbReference type="InterPro" id="IPR011051">
    <property type="entry name" value="RmlC_Cupin_sf"/>
</dbReference>
<dbReference type="InterPro" id="IPR013096">
    <property type="entry name" value="Cupin_2"/>
</dbReference>
<dbReference type="SUPFAM" id="SSF51182">
    <property type="entry name" value="RmlC-like cupins"/>
    <property type="match status" value="1"/>
</dbReference>
<dbReference type="AlphaFoldDB" id="A0A4U1IFD2"/>
<dbReference type="Pfam" id="PF07883">
    <property type="entry name" value="Cupin_2"/>
    <property type="match status" value="1"/>
</dbReference>
<name>A0A4U1IFD2_9BURK</name>
<evidence type="ECO:0000259" key="3">
    <source>
        <dbReference type="Pfam" id="PF07883"/>
    </source>
</evidence>
<dbReference type="OrthoDB" id="285029at2"/>
<keyword evidence="5" id="KW-1185">Reference proteome</keyword>
<comment type="caution">
    <text evidence="4">The sequence shown here is derived from an EMBL/GenBank/DDBJ whole genome shotgun (WGS) entry which is preliminary data.</text>
</comment>
<dbReference type="Proteomes" id="UP000305539">
    <property type="component" value="Unassembled WGS sequence"/>
</dbReference>
<reference evidence="4 5" key="1">
    <citation type="submission" date="2019-04" db="EMBL/GenBank/DDBJ databases">
        <title>Trinickia sp. 7GSK02, isolated from subtropical forest soil.</title>
        <authorList>
            <person name="Gao Z.-H."/>
            <person name="Qiu L.-H."/>
        </authorList>
    </citation>
    <scope>NUCLEOTIDE SEQUENCE [LARGE SCALE GENOMIC DNA]</scope>
    <source>
        <strain evidence="4 5">7GSK02</strain>
    </source>
</reference>
<dbReference type="InterPro" id="IPR047183">
    <property type="entry name" value="GDO-like"/>
</dbReference>
<dbReference type="PANTHER" id="PTHR41517:SF1">
    <property type="entry name" value="CUPIN"/>
    <property type="match status" value="1"/>
</dbReference>
<gene>
    <name evidence="4" type="ORF">FAZ69_00855</name>
</gene>
<dbReference type="CDD" id="cd02216">
    <property type="entry name" value="cupin_GDO-like_N"/>
    <property type="match status" value="1"/>
</dbReference>
<evidence type="ECO:0000313" key="4">
    <source>
        <dbReference type="EMBL" id="TKC92275.1"/>
    </source>
</evidence>
<dbReference type="EMBL" id="SWJE01000001">
    <property type="protein sequence ID" value="TKC92275.1"/>
    <property type="molecule type" value="Genomic_DNA"/>
</dbReference>
<sequence>MQKATPAPAQPDYRDLIAALESVHVQPLWDRFKTLMTREPTAPDTAFIWPWQSMLPMIERAATEVQMEDAERRVLLLVNPAFGGKVKTTTNLNAALQILGPHEHAHEHRHRLSAIRMILEGSSATTTVNGEHVPMKRGDLILTPPMCWHGHVNNGDDRMVWLDGLDLPLALFDLGIVSFEPGPAGGRTASPPPSVAGNAFAQAGMSPQGLIPEGTAFPLLRYTWESMCRTFESMPAAADGSKTVRYTHPTSGGSVMPTIDCYALELSANARTVARRTTYNTIVAVLEGEGESQIGSTEIRWRPNDVFTVPHWNWVSHRASSGNARLFMMTDREVLARLGYLVEEVRA</sequence>